<keyword evidence="3" id="KW-1185">Reference proteome</keyword>
<dbReference type="OrthoDB" id="3438093at2759"/>
<dbReference type="STRING" id="77044.A0A1W2TGV6"/>
<dbReference type="Proteomes" id="UP000054516">
    <property type="component" value="Unassembled WGS sequence"/>
</dbReference>
<evidence type="ECO:0000313" key="2">
    <source>
        <dbReference type="EMBL" id="GAP87337.1"/>
    </source>
</evidence>
<organism evidence="2">
    <name type="scientific">Rosellinia necatrix</name>
    <name type="common">White root-rot fungus</name>
    <dbReference type="NCBI Taxonomy" id="77044"/>
    <lineage>
        <taxon>Eukaryota</taxon>
        <taxon>Fungi</taxon>
        <taxon>Dikarya</taxon>
        <taxon>Ascomycota</taxon>
        <taxon>Pezizomycotina</taxon>
        <taxon>Sordariomycetes</taxon>
        <taxon>Xylariomycetidae</taxon>
        <taxon>Xylariales</taxon>
        <taxon>Xylariaceae</taxon>
        <taxon>Rosellinia</taxon>
    </lineage>
</organism>
<evidence type="ECO:0000256" key="1">
    <source>
        <dbReference type="SAM" id="MobiDB-lite"/>
    </source>
</evidence>
<dbReference type="AlphaFoldDB" id="A0A1W2TGV6"/>
<feature type="region of interest" description="Disordered" evidence="1">
    <location>
        <begin position="101"/>
        <end position="163"/>
    </location>
</feature>
<protein>
    <submittedName>
        <fullName evidence="2">Uncharacterized protein</fullName>
    </submittedName>
</protein>
<feature type="compositionally biased region" description="Polar residues" evidence="1">
    <location>
        <begin position="1"/>
        <end position="15"/>
    </location>
</feature>
<feature type="compositionally biased region" description="Polar residues" evidence="1">
    <location>
        <begin position="137"/>
        <end position="147"/>
    </location>
</feature>
<name>A0A1W2TGV6_ROSNE</name>
<accession>A0A1W2TGV6</accession>
<sequence>MKGAATSATPSSSHFKQGSSSTGKGGSGGQQHLKTNIPLFSEAQVGQHVEVAVRLPSVYAAEWTKDHSKLHENGKCKCPVSFERYKPIDVGVNDDEAVSPKTKNFKVPRPAYKGGYKPSFHKPARYPKAPTDPVPSGRSNTQTSSFGGSPASGHSAPLSGHNQVPVGHAARWALKGDPGSLLDQILGPVGPDPTAYGDRPVDIQTMHFQNDSVPIVGKPLACGELEEDALPSIVEFAQPEITLAGFPIGAGPEGDSHAGPWDTCSLYSSYSNLGDMPPRTRPLSTGF</sequence>
<gene>
    <name evidence="2" type="ORF">SAMD00023353_2700760</name>
</gene>
<dbReference type="EMBL" id="DF977472">
    <property type="protein sequence ID" value="GAP87337.1"/>
    <property type="molecule type" value="Genomic_DNA"/>
</dbReference>
<feature type="region of interest" description="Disordered" evidence="1">
    <location>
        <begin position="1"/>
        <end position="33"/>
    </location>
</feature>
<evidence type="ECO:0000313" key="3">
    <source>
        <dbReference type="Proteomes" id="UP000054516"/>
    </source>
</evidence>
<proteinExistence type="predicted"/>
<reference evidence="2" key="1">
    <citation type="submission" date="2016-03" db="EMBL/GenBank/DDBJ databases">
        <title>Draft genome sequence of Rosellinia necatrix.</title>
        <authorList>
            <person name="Kanematsu S."/>
        </authorList>
    </citation>
    <scope>NUCLEOTIDE SEQUENCE [LARGE SCALE GENOMIC DNA]</scope>
    <source>
        <strain evidence="2">W97</strain>
    </source>
</reference>